<name>A0A1M6B4M1_9FLAO</name>
<accession>A0A1M6B4M1</accession>
<gene>
    <name evidence="2" type="ORF">SAMN04487911_10265</name>
</gene>
<dbReference type="Gene3D" id="3.40.50.1240">
    <property type="entry name" value="Phosphoglycerate mutase-like"/>
    <property type="match status" value="1"/>
</dbReference>
<dbReference type="InterPro" id="IPR013078">
    <property type="entry name" value="His_Pase_superF_clade-1"/>
</dbReference>
<dbReference type="STRING" id="558155.SAMN04487911_10265"/>
<proteinExistence type="predicted"/>
<dbReference type="OrthoDB" id="9810154at2"/>
<feature type="binding site" evidence="1">
    <location>
        <position position="57"/>
    </location>
    <ligand>
        <name>substrate</name>
    </ligand>
</feature>
<dbReference type="Proteomes" id="UP000184231">
    <property type="component" value="Unassembled WGS sequence"/>
</dbReference>
<dbReference type="InterPro" id="IPR029033">
    <property type="entry name" value="His_PPase_superfam"/>
</dbReference>
<dbReference type="PANTHER" id="PTHR47623">
    <property type="entry name" value="OS09G0287300 PROTEIN"/>
    <property type="match status" value="1"/>
</dbReference>
<dbReference type="EMBL" id="FQYX01000002">
    <property type="protein sequence ID" value="SHI43699.1"/>
    <property type="molecule type" value="Genomic_DNA"/>
</dbReference>
<dbReference type="RefSeq" id="WP_072762897.1">
    <property type="nucleotide sequence ID" value="NZ_FQYX01000002.1"/>
</dbReference>
<sequence>MKTLILMRHGKSSWEYKVSDRDRPLMERGIKDAGLVASTFSAAPVKIDAAFSSPANRALHTAMIFLRTVNVPFSQLEVVHQLYDFSGEDVYQFIRNLDNKLETVMIFGHNEAFTHIANSLGNQYINNVSTSGLVQLKFDTNDWNTVEKGTTVRTLFPKQLK</sequence>
<keyword evidence="3" id="KW-1185">Reference proteome</keyword>
<evidence type="ECO:0000313" key="3">
    <source>
        <dbReference type="Proteomes" id="UP000184231"/>
    </source>
</evidence>
<organism evidence="2 3">
    <name type="scientific">Arenibacter nanhaiticus</name>
    <dbReference type="NCBI Taxonomy" id="558155"/>
    <lineage>
        <taxon>Bacteria</taxon>
        <taxon>Pseudomonadati</taxon>
        <taxon>Bacteroidota</taxon>
        <taxon>Flavobacteriia</taxon>
        <taxon>Flavobacteriales</taxon>
        <taxon>Flavobacteriaceae</taxon>
        <taxon>Arenibacter</taxon>
    </lineage>
</organism>
<dbReference type="PANTHER" id="PTHR47623:SF1">
    <property type="entry name" value="OS09G0287300 PROTEIN"/>
    <property type="match status" value="1"/>
</dbReference>
<dbReference type="CDD" id="cd07067">
    <property type="entry name" value="HP_PGM_like"/>
    <property type="match status" value="1"/>
</dbReference>
<evidence type="ECO:0000313" key="2">
    <source>
        <dbReference type="EMBL" id="SHI43699.1"/>
    </source>
</evidence>
<protein>
    <submittedName>
        <fullName evidence="2">Phosphohistidine phosphatase</fullName>
    </submittedName>
</protein>
<reference evidence="2 3" key="1">
    <citation type="submission" date="2016-11" db="EMBL/GenBank/DDBJ databases">
        <authorList>
            <person name="Jaros S."/>
            <person name="Januszkiewicz K."/>
            <person name="Wedrychowicz H."/>
        </authorList>
    </citation>
    <scope>NUCLEOTIDE SEQUENCE [LARGE SCALE GENOMIC DNA]</scope>
    <source>
        <strain evidence="2 3">CGMCC 1.8863</strain>
    </source>
</reference>
<dbReference type="SUPFAM" id="SSF53254">
    <property type="entry name" value="Phosphoglycerate mutase-like"/>
    <property type="match status" value="1"/>
</dbReference>
<evidence type="ECO:0000256" key="1">
    <source>
        <dbReference type="PIRSR" id="PIRSR613078-2"/>
    </source>
</evidence>
<dbReference type="Pfam" id="PF00300">
    <property type="entry name" value="His_Phos_1"/>
    <property type="match status" value="1"/>
</dbReference>
<dbReference type="AlphaFoldDB" id="A0A1M6B4M1"/>